<dbReference type="AlphaFoldDB" id="A0AAQ3MNM8"/>
<keyword evidence="1" id="KW-1133">Transmembrane helix</keyword>
<proteinExistence type="predicted"/>
<organism evidence="2 3">
    <name type="scientific">Vigna mungo</name>
    <name type="common">Black gram</name>
    <name type="synonym">Phaseolus mungo</name>
    <dbReference type="NCBI Taxonomy" id="3915"/>
    <lineage>
        <taxon>Eukaryota</taxon>
        <taxon>Viridiplantae</taxon>
        <taxon>Streptophyta</taxon>
        <taxon>Embryophyta</taxon>
        <taxon>Tracheophyta</taxon>
        <taxon>Spermatophyta</taxon>
        <taxon>Magnoliopsida</taxon>
        <taxon>eudicotyledons</taxon>
        <taxon>Gunneridae</taxon>
        <taxon>Pentapetalae</taxon>
        <taxon>rosids</taxon>
        <taxon>fabids</taxon>
        <taxon>Fabales</taxon>
        <taxon>Fabaceae</taxon>
        <taxon>Papilionoideae</taxon>
        <taxon>50 kb inversion clade</taxon>
        <taxon>NPAAA clade</taxon>
        <taxon>indigoferoid/millettioid clade</taxon>
        <taxon>Phaseoleae</taxon>
        <taxon>Vigna</taxon>
    </lineage>
</organism>
<evidence type="ECO:0000313" key="3">
    <source>
        <dbReference type="Proteomes" id="UP001374535"/>
    </source>
</evidence>
<accession>A0AAQ3MNM8</accession>
<dbReference type="Proteomes" id="UP001374535">
    <property type="component" value="Chromosome 10"/>
</dbReference>
<dbReference type="EMBL" id="CP144691">
    <property type="protein sequence ID" value="WVY94546.1"/>
    <property type="molecule type" value="Genomic_DNA"/>
</dbReference>
<evidence type="ECO:0000313" key="2">
    <source>
        <dbReference type="EMBL" id="WVY94546.1"/>
    </source>
</evidence>
<reference evidence="2 3" key="1">
    <citation type="journal article" date="2023" name="Life. Sci Alliance">
        <title>Evolutionary insights into 3D genome organization and epigenetic landscape of Vigna mungo.</title>
        <authorList>
            <person name="Junaid A."/>
            <person name="Singh B."/>
            <person name="Bhatia S."/>
        </authorList>
    </citation>
    <scope>NUCLEOTIDE SEQUENCE [LARGE SCALE GENOMIC DNA]</scope>
    <source>
        <strain evidence="2">Urdbean</strain>
    </source>
</reference>
<keyword evidence="1" id="KW-0472">Membrane</keyword>
<evidence type="ECO:0000256" key="1">
    <source>
        <dbReference type="SAM" id="Phobius"/>
    </source>
</evidence>
<gene>
    <name evidence="2" type="ORF">V8G54_033634</name>
</gene>
<protein>
    <submittedName>
        <fullName evidence="2">Uncharacterized protein</fullName>
    </submittedName>
</protein>
<feature type="transmembrane region" description="Helical" evidence="1">
    <location>
        <begin position="21"/>
        <end position="44"/>
    </location>
</feature>
<sequence length="167" mass="19178">MNMVRWVAQPRIRLRLRRSPPLSPCPCPLLISFTLLLLLNVLILNNLCSTHLSFCLSHFLSPLLPRRLSPKRTPHLSKSLIYSPHYHQPHFSSLSHHPNTIHNHSPLQNPNHKSRKARLCKQTLILKTLTLADKSEIAMIWRHPTICGAVKETKTTVPFFPLKVGLF</sequence>
<keyword evidence="1" id="KW-0812">Transmembrane</keyword>
<name>A0AAQ3MNM8_VIGMU</name>
<keyword evidence="3" id="KW-1185">Reference proteome</keyword>